<dbReference type="AlphaFoldDB" id="A0A081UU08"/>
<organism evidence="2 6">
    <name type="scientific">Aeromonas hydrophila</name>
    <dbReference type="NCBI Taxonomy" id="644"/>
    <lineage>
        <taxon>Bacteria</taxon>
        <taxon>Pseudomonadati</taxon>
        <taxon>Pseudomonadota</taxon>
        <taxon>Gammaproteobacteria</taxon>
        <taxon>Aeromonadales</taxon>
        <taxon>Aeromonadaceae</taxon>
        <taxon>Aeromonas</taxon>
    </lineage>
</organism>
<evidence type="ECO:0000313" key="6">
    <source>
        <dbReference type="Proteomes" id="UP000859505"/>
    </source>
</evidence>
<dbReference type="Proteomes" id="UP000253075">
    <property type="component" value="Unassembled WGS sequence"/>
</dbReference>
<dbReference type="Gene3D" id="3.30.1450.10">
    <property type="match status" value="1"/>
</dbReference>
<dbReference type="RefSeq" id="WP_005303367.1">
    <property type="nucleotide sequence ID" value="NZ_AP019193.1"/>
</dbReference>
<dbReference type="OMA" id="CSKVNQE"/>
<reference evidence="2" key="1">
    <citation type="journal article" date="2018" name="Genome Biol.">
        <title>SKESA: strategic k-mer extension for scrupulous assemblies.</title>
        <authorList>
            <person name="Souvorov A."/>
            <person name="Agarwala R."/>
            <person name="Lipman D.J."/>
        </authorList>
    </citation>
    <scope>NUCLEOTIDE SEQUENCE</scope>
    <source>
        <strain evidence="2">OLC2673_Aeromonas</strain>
    </source>
</reference>
<accession>A0A081UU08</accession>
<dbReference type="EMBL" id="DACTUL010000042">
    <property type="protein sequence ID" value="HAT6346114.1"/>
    <property type="molecule type" value="Genomic_DNA"/>
</dbReference>
<proteinExistence type="predicted"/>
<protein>
    <submittedName>
        <fullName evidence="2">DUF3862 domain-containing protein</fullName>
    </submittedName>
</protein>
<name>A0A081UU08_AERHY</name>
<dbReference type="Proteomes" id="UP001214666">
    <property type="component" value="Chromosome"/>
</dbReference>
<dbReference type="PROSITE" id="PS51257">
    <property type="entry name" value="PROKAR_LIPOPROTEIN"/>
    <property type="match status" value="1"/>
</dbReference>
<dbReference type="KEGG" id="aaj:BOQ57_05945"/>
<reference evidence="3 5" key="2">
    <citation type="journal article" date="2018" name="PLoS ONE">
        <title>Phenotypic characterization and whole genome analysis of extended-spectrum beta-lactamase-producing bacteria isolated from dogs in Germany.</title>
        <authorList>
            <person name="Boehmer T."/>
            <person name="Vogler A.J."/>
            <person name="Thomas A."/>
            <person name="Sauer S."/>
            <person name="Hergenroether M."/>
            <person name="Straubinger R.K."/>
            <person name="Birdsell D."/>
            <person name="Keim P."/>
            <person name="Sahl J.W."/>
            <person name="Williamson C.H."/>
            <person name="Riehm J.M."/>
        </authorList>
    </citation>
    <scope>NUCLEOTIDE SEQUENCE [LARGE SCALE GENOMIC DNA]</scope>
    <source>
        <strain evidence="3 5">AFG_SD03_1510_Ahy_093</strain>
    </source>
</reference>
<dbReference type="EMBL" id="CP118942">
    <property type="protein sequence ID" value="WEE27356.1"/>
    <property type="molecule type" value="Genomic_DNA"/>
</dbReference>
<evidence type="ECO:0000313" key="4">
    <source>
        <dbReference type="EMBL" id="WEE27356.1"/>
    </source>
</evidence>
<keyword evidence="1" id="KW-0732">Signal</keyword>
<reference evidence="4" key="6">
    <citation type="submission" date="2023-02" db="EMBL/GenBank/DDBJ databases">
        <title>The sequence of Aeromonas hydrophila K533.</title>
        <authorList>
            <person name="Luo X."/>
        </authorList>
    </citation>
    <scope>NUCLEOTIDE SEQUENCE</scope>
    <source>
        <strain evidence="4">K533</strain>
    </source>
</reference>
<dbReference type="InterPro" id="IPR037873">
    <property type="entry name" value="BamE-like"/>
</dbReference>
<dbReference type="GeneID" id="4490600"/>
<dbReference type="EMBL" id="PUTQ01000013">
    <property type="protein sequence ID" value="RCF49531.1"/>
    <property type="molecule type" value="Genomic_DNA"/>
</dbReference>
<dbReference type="Proteomes" id="UP000859505">
    <property type="component" value="Unassembled WGS sequence"/>
</dbReference>
<reference evidence="3" key="4">
    <citation type="submission" date="2018-02" db="EMBL/GenBank/DDBJ databases">
        <authorList>
            <person name="Williamson C."/>
        </authorList>
    </citation>
    <scope>NUCLEOTIDE SEQUENCE</scope>
    <source>
        <strain evidence="3">AFG_SD03_1510_Ahy_093</strain>
    </source>
</reference>
<evidence type="ECO:0000313" key="5">
    <source>
        <dbReference type="Proteomes" id="UP000253075"/>
    </source>
</evidence>
<evidence type="ECO:0000313" key="2">
    <source>
        <dbReference type="EMBL" id="HAT6346114.1"/>
    </source>
</evidence>
<reference evidence="5" key="3">
    <citation type="submission" date="2018-02" db="EMBL/GenBank/DDBJ databases">
        <title>Phenotypic characterization and whole genome analysis of multidrug-resistant, extended-spectrum beta-lactamase-producing bacteria isolated from dogs in Germany.</title>
        <authorList>
            <person name="Williamson C."/>
        </authorList>
    </citation>
    <scope>NUCLEOTIDE SEQUENCE [LARGE SCALE GENOMIC DNA]</scope>
    <source>
        <strain evidence="5">AFG_SD03_1510_Ahy_093</strain>
    </source>
</reference>
<evidence type="ECO:0000313" key="3">
    <source>
        <dbReference type="EMBL" id="RCF49531.1"/>
    </source>
</evidence>
<sequence length="83" mass="8997">MKHILLGGLIALLLTGCGKLNRENYDKLKMGISYAEASSILGKAERCDDALGTTSCIWGDEGKNIKIRFIADKATFFSSEGIN</sequence>
<gene>
    <name evidence="3" type="ORF">C6C11_10455</name>
    <name evidence="2" type="ORF">JAJ28_003912</name>
    <name evidence="4" type="ORF">PY771_03290</name>
</gene>
<reference evidence="2" key="5">
    <citation type="submission" date="2020-01" db="EMBL/GenBank/DDBJ databases">
        <authorList>
            <consortium name="NCBI Pathogen Detection Project"/>
        </authorList>
    </citation>
    <scope>NUCLEOTIDE SEQUENCE</scope>
    <source>
        <strain evidence="2">OLC2673_Aeromonas</strain>
    </source>
</reference>
<dbReference type="eggNOG" id="ENOG5032Y5Q">
    <property type="taxonomic scope" value="Bacteria"/>
</dbReference>
<dbReference type="KEGG" id="ahh:RY45_06545"/>
<evidence type="ECO:0000256" key="1">
    <source>
        <dbReference type="ARBA" id="ARBA00022729"/>
    </source>
</evidence>